<evidence type="ECO:0000256" key="1">
    <source>
        <dbReference type="ARBA" id="ARBA00004141"/>
    </source>
</evidence>
<proteinExistence type="inferred from homology"/>
<dbReference type="EMBL" id="NMVI01000029">
    <property type="protein sequence ID" value="OYN84074.1"/>
    <property type="molecule type" value="Genomic_DNA"/>
</dbReference>
<evidence type="ECO:0000256" key="2">
    <source>
        <dbReference type="ARBA" id="ARBA00009045"/>
    </source>
</evidence>
<dbReference type="Proteomes" id="UP000216533">
    <property type="component" value="Unassembled WGS sequence"/>
</dbReference>
<dbReference type="AlphaFoldDB" id="A0A255DXS8"/>
<feature type="transmembrane region" description="Helical" evidence="8">
    <location>
        <begin position="214"/>
        <end position="232"/>
    </location>
</feature>
<dbReference type="InterPro" id="IPR022764">
    <property type="entry name" value="Peptidase_S54_rhomboid_dom"/>
</dbReference>
<sequence>MSTFRVPGLGTGQLRPTGTLVIVAVLVGTALANMITSGVFAQFMALAAGPVAYGEVWRVVTYGLMASNGGITGLFAMALNSLVLYMLGAQLEATFGPWRTVGIYLTALLGGAALHVWLSPINIGVIGPSAGILAMFAVNAGIKLMQKEDIRGDAILIGIFLLLHLVSGGSWWAVLGGVLTGGIIGAGLAWRPPAPRDPWDRNRRRVQPGTRQNAIIAGVAVLALIVIALRVLQLR</sequence>
<evidence type="ECO:0000256" key="5">
    <source>
        <dbReference type="ARBA" id="ARBA00022801"/>
    </source>
</evidence>
<dbReference type="SUPFAM" id="SSF144091">
    <property type="entry name" value="Rhomboid-like"/>
    <property type="match status" value="1"/>
</dbReference>
<dbReference type="PANTHER" id="PTHR43066">
    <property type="entry name" value="RHOMBOID-RELATED PROTEIN"/>
    <property type="match status" value="1"/>
</dbReference>
<dbReference type="GO" id="GO:0006508">
    <property type="term" value="P:proteolysis"/>
    <property type="evidence" value="ECO:0007669"/>
    <property type="project" value="UniProtKB-KW"/>
</dbReference>
<evidence type="ECO:0000256" key="6">
    <source>
        <dbReference type="ARBA" id="ARBA00022989"/>
    </source>
</evidence>
<feature type="transmembrane region" description="Helical" evidence="8">
    <location>
        <begin position="20"/>
        <end position="45"/>
    </location>
</feature>
<dbReference type="Pfam" id="PF01694">
    <property type="entry name" value="Rhomboid"/>
    <property type="match status" value="1"/>
</dbReference>
<keyword evidence="5" id="KW-0378">Hydrolase</keyword>
<evidence type="ECO:0000256" key="8">
    <source>
        <dbReference type="SAM" id="Phobius"/>
    </source>
</evidence>
<feature type="domain" description="Peptidase S54 rhomboid" evidence="9">
    <location>
        <begin position="54"/>
        <end position="189"/>
    </location>
</feature>
<keyword evidence="3" id="KW-0645">Protease</keyword>
<feature type="transmembrane region" description="Helical" evidence="8">
    <location>
        <begin position="100"/>
        <end position="117"/>
    </location>
</feature>
<dbReference type="InterPro" id="IPR035952">
    <property type="entry name" value="Rhomboid-like_sf"/>
</dbReference>
<organism evidence="10 11">
    <name type="scientific">Parenemella sanctibonifatiensis</name>
    <dbReference type="NCBI Taxonomy" id="2016505"/>
    <lineage>
        <taxon>Bacteria</taxon>
        <taxon>Bacillati</taxon>
        <taxon>Actinomycetota</taxon>
        <taxon>Actinomycetes</taxon>
        <taxon>Propionibacteriales</taxon>
        <taxon>Propionibacteriaceae</taxon>
        <taxon>Parenemella</taxon>
    </lineage>
</organism>
<comment type="caution">
    <text evidence="10">The sequence shown here is derived from an EMBL/GenBank/DDBJ whole genome shotgun (WGS) entry which is preliminary data.</text>
</comment>
<feature type="transmembrane region" description="Helical" evidence="8">
    <location>
        <begin position="65"/>
        <end position="88"/>
    </location>
</feature>
<evidence type="ECO:0000259" key="9">
    <source>
        <dbReference type="Pfam" id="PF01694"/>
    </source>
</evidence>
<evidence type="ECO:0000256" key="7">
    <source>
        <dbReference type="ARBA" id="ARBA00023136"/>
    </source>
</evidence>
<keyword evidence="6 8" id="KW-1133">Transmembrane helix</keyword>
<evidence type="ECO:0000313" key="10">
    <source>
        <dbReference type="EMBL" id="OYN84074.1"/>
    </source>
</evidence>
<comment type="similarity">
    <text evidence="2">Belongs to the peptidase S54 family.</text>
</comment>
<dbReference type="GO" id="GO:0016020">
    <property type="term" value="C:membrane"/>
    <property type="evidence" value="ECO:0007669"/>
    <property type="project" value="UniProtKB-SubCell"/>
</dbReference>
<accession>A0A255DXS8</accession>
<evidence type="ECO:0000313" key="11">
    <source>
        <dbReference type="Proteomes" id="UP000216533"/>
    </source>
</evidence>
<reference evidence="10 11" key="1">
    <citation type="submission" date="2017-07" db="EMBL/GenBank/DDBJ databases">
        <title>Draft whole genome sequences of clinical Proprionibacteriaceae strains.</title>
        <authorList>
            <person name="Bernier A.-M."/>
            <person name="Bernard K."/>
            <person name="Domingo M.-C."/>
        </authorList>
    </citation>
    <scope>NUCLEOTIDE SEQUENCE [LARGE SCALE GENOMIC DNA]</scope>
    <source>
        <strain evidence="10 11">NML 160184</strain>
    </source>
</reference>
<comment type="subcellular location">
    <subcellularLocation>
        <location evidence="1">Membrane</location>
        <topology evidence="1">Multi-pass membrane protein</topology>
    </subcellularLocation>
</comment>
<dbReference type="GO" id="GO:0004252">
    <property type="term" value="F:serine-type endopeptidase activity"/>
    <property type="evidence" value="ECO:0007669"/>
    <property type="project" value="InterPro"/>
</dbReference>
<keyword evidence="7 8" id="KW-0472">Membrane</keyword>
<dbReference type="RefSeq" id="WP_094451905.1">
    <property type="nucleotide sequence ID" value="NZ_NMVI01000029.1"/>
</dbReference>
<evidence type="ECO:0000256" key="3">
    <source>
        <dbReference type="ARBA" id="ARBA00022670"/>
    </source>
</evidence>
<name>A0A255DXS8_9ACTN</name>
<protein>
    <recommendedName>
        <fullName evidence="9">Peptidase S54 rhomboid domain-containing protein</fullName>
    </recommendedName>
</protein>
<keyword evidence="4 8" id="KW-0812">Transmembrane</keyword>
<feature type="transmembrane region" description="Helical" evidence="8">
    <location>
        <begin position="123"/>
        <end position="142"/>
    </location>
</feature>
<evidence type="ECO:0000256" key="4">
    <source>
        <dbReference type="ARBA" id="ARBA00022692"/>
    </source>
</evidence>
<feature type="transmembrane region" description="Helical" evidence="8">
    <location>
        <begin position="154"/>
        <end position="174"/>
    </location>
</feature>
<dbReference type="Gene3D" id="1.20.1540.10">
    <property type="entry name" value="Rhomboid-like"/>
    <property type="match status" value="1"/>
</dbReference>
<gene>
    <name evidence="10" type="ORF">CGZ92_13560</name>
</gene>
<dbReference type="PANTHER" id="PTHR43066:SF1">
    <property type="entry name" value="RHOMBOID PROTEIN 2"/>
    <property type="match status" value="1"/>
</dbReference>